<dbReference type="Proteomes" id="UP001497623">
    <property type="component" value="Unassembled WGS sequence"/>
</dbReference>
<organism evidence="1 2">
    <name type="scientific">Meganyctiphanes norvegica</name>
    <name type="common">Northern krill</name>
    <name type="synonym">Thysanopoda norvegica</name>
    <dbReference type="NCBI Taxonomy" id="48144"/>
    <lineage>
        <taxon>Eukaryota</taxon>
        <taxon>Metazoa</taxon>
        <taxon>Ecdysozoa</taxon>
        <taxon>Arthropoda</taxon>
        <taxon>Crustacea</taxon>
        <taxon>Multicrustacea</taxon>
        <taxon>Malacostraca</taxon>
        <taxon>Eumalacostraca</taxon>
        <taxon>Eucarida</taxon>
        <taxon>Euphausiacea</taxon>
        <taxon>Euphausiidae</taxon>
        <taxon>Meganyctiphanes</taxon>
    </lineage>
</organism>
<gene>
    <name evidence="1" type="ORF">MNOR_LOCUS26704</name>
</gene>
<evidence type="ECO:0000313" key="2">
    <source>
        <dbReference type="Proteomes" id="UP001497623"/>
    </source>
</evidence>
<keyword evidence="2" id="KW-1185">Reference proteome</keyword>
<sequence length="240" mass="27572">MQFNLTTICCSTHIQPIFQLLPHMAKHGMCDSVKCIGNLGFQVSKIFDFKIWRPWWPRRPSLAPSPTKPVLVKCAIEKVSDNCSTMRRGTILLKEDTFACFPISNYWHRIILQHVKVITLAYCLFMKVKCSYDSILSQGTPDIHFPSTYVVLNILMKIFASPYPTIVPVYVPGDVEGCLITEHEFIQKALVNINPIQHVHSPIKPLRFIIWLETMQQLDFVRKEMQVLSKNITYSGVGNF</sequence>
<reference evidence="1 2" key="1">
    <citation type="submission" date="2024-05" db="EMBL/GenBank/DDBJ databases">
        <authorList>
            <person name="Wallberg A."/>
        </authorList>
    </citation>
    <scope>NUCLEOTIDE SEQUENCE [LARGE SCALE GENOMIC DNA]</scope>
</reference>
<comment type="caution">
    <text evidence="1">The sequence shown here is derived from an EMBL/GenBank/DDBJ whole genome shotgun (WGS) entry which is preliminary data.</text>
</comment>
<evidence type="ECO:0000313" key="1">
    <source>
        <dbReference type="EMBL" id="CAL4131167.1"/>
    </source>
</evidence>
<accession>A0AAV2RRD6</accession>
<dbReference type="EMBL" id="CAXKWB010027034">
    <property type="protein sequence ID" value="CAL4131167.1"/>
    <property type="molecule type" value="Genomic_DNA"/>
</dbReference>
<dbReference type="AlphaFoldDB" id="A0AAV2RRD6"/>
<proteinExistence type="predicted"/>
<protein>
    <submittedName>
        <fullName evidence="1">Uncharacterized protein</fullName>
    </submittedName>
</protein>
<name>A0AAV2RRD6_MEGNR</name>